<evidence type="ECO:0000256" key="1">
    <source>
        <dbReference type="SAM" id="MobiDB-lite"/>
    </source>
</evidence>
<feature type="compositionally biased region" description="Low complexity" evidence="1">
    <location>
        <begin position="718"/>
        <end position="728"/>
    </location>
</feature>
<dbReference type="AlphaFoldDB" id="A0A0K6S8P8"/>
<gene>
    <name evidence="2" type="ORF">Cvel_26635.t2.CR2</name>
</gene>
<feature type="compositionally biased region" description="Low complexity" evidence="1">
    <location>
        <begin position="1128"/>
        <end position="1146"/>
    </location>
</feature>
<dbReference type="InterPro" id="IPR050899">
    <property type="entry name" value="DDRGK_domain-containing"/>
</dbReference>
<feature type="region of interest" description="Disordered" evidence="1">
    <location>
        <begin position="334"/>
        <end position="371"/>
    </location>
</feature>
<dbReference type="PANTHER" id="PTHR48176">
    <property type="entry name" value="DDRGK DOMAIN-CONTAINING PROTEIN 1"/>
    <property type="match status" value="1"/>
</dbReference>
<feature type="region of interest" description="Disordered" evidence="1">
    <location>
        <begin position="1000"/>
        <end position="1026"/>
    </location>
</feature>
<feature type="region of interest" description="Disordered" evidence="1">
    <location>
        <begin position="945"/>
        <end position="988"/>
    </location>
</feature>
<reference evidence="2" key="1">
    <citation type="submission" date="2014-11" db="EMBL/GenBank/DDBJ databases">
        <title>Molecular phylogeny of cliff fern family Woodsiaceae with morphological implications.</title>
        <authorList>
            <person name="Shao Y.-Z."/>
            <person name="Wei R."/>
            <person name="Zhang X.-C."/>
        </authorList>
    </citation>
    <scope>NUCLEOTIDE SEQUENCE</scope>
</reference>
<feature type="region of interest" description="Disordered" evidence="1">
    <location>
        <begin position="892"/>
        <end position="912"/>
    </location>
</feature>
<evidence type="ECO:0000313" key="2">
    <source>
        <dbReference type="EMBL" id="CUC10046.1"/>
    </source>
</evidence>
<protein>
    <submittedName>
        <fullName evidence="2">Uncharacterized protein</fullName>
    </submittedName>
</protein>
<feature type="compositionally biased region" description="Basic and acidic residues" evidence="1">
    <location>
        <begin position="820"/>
        <end position="839"/>
    </location>
</feature>
<feature type="region of interest" description="Disordered" evidence="1">
    <location>
        <begin position="276"/>
        <end position="316"/>
    </location>
</feature>
<accession>A0A0K6S8P8</accession>
<feature type="compositionally biased region" description="Basic and acidic residues" evidence="1">
    <location>
        <begin position="1173"/>
        <end position="1184"/>
    </location>
</feature>
<feature type="region of interest" description="Disordered" evidence="1">
    <location>
        <begin position="709"/>
        <end position="851"/>
    </location>
</feature>
<name>A0A0K6S8P8_9ALVE</name>
<dbReference type="EMBL" id="CDMZ01002420">
    <property type="protein sequence ID" value="CUC10046.1"/>
    <property type="molecule type" value="Genomic_DNA"/>
</dbReference>
<sequence>IVRERPEKLQGENVLKILQLQDATGGFLSVSELKAYLQGASPSLKFWSSSGKQERRRLLEGRGGIESIRLISNLLRSAAVEEEAQGEAADETKTDEQPDSLDLVLKGDDEEGEGEGGKQGARVLVKIDLEDLNPLLDLFFKDTQMDTERFRPADLSMADVGVLSEFFVALAEAGSRRLEGTPAGSLAVALLRHTAMKRLDLVGLGQTAAGVEETILSLVRLGKRCKKLTEETRGIFLQWLQGESRVLPEWALSALSEEAAAPIGKKLIMADRTLETPSVPPDAAVPGGGAEGGGDGEEEEEKESAPSLGDRYKNEDDPDLRAAMRATGQEWLLPPEVPTLSPEGIAEGQEIEVLSRREEEEEEDEYEGRETSFLGSVEEFDEMRMDAGTVNEAELLFGDNPLRSAEMLLQKKENEEKEKKKKKSLLSYVSGIVEDEQKRRRVQSCYNLLTALGSEGESRTLLERACDLGEAADVQALVDLAGGDWGVLAYLCRLVAAQAQGTKAENSEEEDLAGWFDVNSDMVATASAVLSVMIEYSHVMSFAALTELLKSSDAIQSSLLPNLNLQQQSQKENEGGEEPESLEALLLPGFLYSFCQNPFSLTEEERTKMRAQLLSMREETASRLSVNTVELVRDALVLLYDPYRALPFEYPNEENGREGGICLREIAANGILLNGFAGLLEMKEDLADREKQGNGGIARMMRLFDEGKLSDQHDASSDDLGSGAAAATVDEEEEDMGILTGFQTAKDWKAEERKERQEKKEREKEERRIARELKKQERQAQKEREKAEKEKKKKRKKASTEETETTETEMLYNDVLFEEGILREGEEISKDTSTDRKTNEEEEEDSEKGKPRWSHRFTLETLRWSLSVHIILLLRAWAKTALSPISVTAALTEEDRSPSLSSLHSSEDLYDTPDALQETETSIEREAIRQSLIYAARAAAALTDSNPWRSSVAATPPTETQSPEGFSPLEEEEDKEETPLSAHPLDFTDAPPELVEQLQNQPAAVAVSAEASEGSEGLSRSSMRGGDLSSLARLVASVCPEGENEHLSLDLLRSLPRTRPDLRDPSAVSSLTEEFKRWQRTLATMRAGKVAKRRRGKKKRKEEAEKENPDVASAGAEAAEDAPPRTGPSTPSPQKTSPSSSASPPSFIVDEALPLMDAWQPSSLAPGPGGESGPERERQMRERQPQLANMSS</sequence>
<dbReference type="GO" id="GO:0044389">
    <property type="term" value="F:ubiquitin-like protein ligase binding"/>
    <property type="evidence" value="ECO:0007669"/>
    <property type="project" value="TreeGrafter"/>
</dbReference>
<organism evidence="2">
    <name type="scientific">Chromera velia CCMP2878</name>
    <dbReference type="NCBI Taxonomy" id="1169474"/>
    <lineage>
        <taxon>Eukaryota</taxon>
        <taxon>Sar</taxon>
        <taxon>Alveolata</taxon>
        <taxon>Colpodellida</taxon>
        <taxon>Chromeraceae</taxon>
        <taxon>Chromera</taxon>
    </lineage>
</organism>
<feature type="region of interest" description="Disordered" evidence="1">
    <location>
        <begin position="82"/>
        <end position="119"/>
    </location>
</feature>
<dbReference type="VEuPathDB" id="CryptoDB:Cvel_26635"/>
<proteinExistence type="predicted"/>
<feature type="compositionally biased region" description="Basic and acidic residues" evidence="1">
    <location>
        <begin position="746"/>
        <end position="790"/>
    </location>
</feature>
<feature type="compositionally biased region" description="Polar residues" evidence="1">
    <location>
        <begin position="945"/>
        <end position="964"/>
    </location>
</feature>
<feature type="compositionally biased region" description="Low complexity" evidence="1">
    <location>
        <begin position="1003"/>
        <end position="1026"/>
    </location>
</feature>
<dbReference type="PANTHER" id="PTHR48176:SF1">
    <property type="entry name" value="DDRGK DOMAIN-CONTAINING PROTEIN 1"/>
    <property type="match status" value="1"/>
</dbReference>
<feature type="region of interest" description="Disordered" evidence="1">
    <location>
        <begin position="1079"/>
        <end position="1192"/>
    </location>
</feature>
<feature type="non-terminal residue" evidence="2">
    <location>
        <position position="1"/>
    </location>
</feature>
<feature type="compositionally biased region" description="Basic residues" evidence="1">
    <location>
        <begin position="1089"/>
        <end position="1100"/>
    </location>
</feature>